<reference evidence="3" key="1">
    <citation type="submission" date="2020-09" db="EMBL/GenBank/DDBJ databases">
        <authorList>
            <person name="Kim M.K."/>
        </authorList>
    </citation>
    <scope>NUCLEOTIDE SEQUENCE</scope>
    <source>
        <strain evidence="3">BT704</strain>
    </source>
</reference>
<proteinExistence type="predicted"/>
<keyword evidence="4" id="KW-1185">Reference proteome</keyword>
<dbReference type="InterPro" id="IPR036249">
    <property type="entry name" value="Thioredoxin-like_sf"/>
</dbReference>
<evidence type="ECO:0000313" key="3">
    <source>
        <dbReference type="EMBL" id="MBD2754179.1"/>
    </source>
</evidence>
<feature type="domain" description="Thioredoxin" evidence="2">
    <location>
        <begin position="18"/>
        <end position="146"/>
    </location>
</feature>
<dbReference type="Gene3D" id="1.25.40.10">
    <property type="entry name" value="Tetratricopeptide repeat domain"/>
    <property type="match status" value="1"/>
</dbReference>
<sequence>MIRFSPGLTRCAVWFCFLLVYQSVVHAQALLPGIYFQQGNFTTALAAARTAHKPLFVEVYLKGCPHCEALAPILDEKPVGDFFNANFVSWKVEANSPEADALQKEKQIGFPEYPLCLFFDSDGTLIHVSAVAEKKEKAAFIEEVISVGRTALNPAQRASGYAARFDAGERDFGFLVNYGKYSITRSDNVRLHDISEILGKTMQPDQIKSQIGLYCLQQIIDDIENPAAVYFFSHLGEFKAAYPENIVRLTGDRIIFRALYGLKGGLYPAPKIVQIRDHLIAMGVPVQEAAARTLLKELEAYFREKNTQAAVQRFNDYRREAPKTGIAEYAYIMHYFNEKASDTTYLAVMPTWAADGLKTVTPEQQTTQPVADLYYELAVTYQKKGQKVEALKNAQQGLSVAQRSKIAAQKYESQVASLK</sequence>
<dbReference type="GO" id="GO:0006950">
    <property type="term" value="P:response to stress"/>
    <property type="evidence" value="ECO:0007669"/>
    <property type="project" value="UniProtKB-ARBA"/>
</dbReference>
<evidence type="ECO:0000259" key="2">
    <source>
        <dbReference type="PROSITE" id="PS51352"/>
    </source>
</evidence>
<dbReference type="PROSITE" id="PS00194">
    <property type="entry name" value="THIOREDOXIN_1"/>
    <property type="match status" value="1"/>
</dbReference>
<dbReference type="Gene3D" id="3.40.30.10">
    <property type="entry name" value="Glutaredoxin"/>
    <property type="match status" value="1"/>
</dbReference>
<dbReference type="EMBL" id="JACXAA010000005">
    <property type="protein sequence ID" value="MBD2754179.1"/>
    <property type="molecule type" value="Genomic_DNA"/>
</dbReference>
<organism evidence="3 4">
    <name type="scientific">Spirosoma validum</name>
    <dbReference type="NCBI Taxonomy" id="2771355"/>
    <lineage>
        <taxon>Bacteria</taxon>
        <taxon>Pseudomonadati</taxon>
        <taxon>Bacteroidota</taxon>
        <taxon>Cytophagia</taxon>
        <taxon>Cytophagales</taxon>
        <taxon>Cytophagaceae</taxon>
        <taxon>Spirosoma</taxon>
    </lineage>
</organism>
<dbReference type="Proteomes" id="UP000653797">
    <property type="component" value="Unassembled WGS sequence"/>
</dbReference>
<dbReference type="Pfam" id="PF13899">
    <property type="entry name" value="Thioredoxin_7"/>
    <property type="match status" value="1"/>
</dbReference>
<evidence type="ECO:0000313" key="4">
    <source>
        <dbReference type="Proteomes" id="UP000653797"/>
    </source>
</evidence>
<dbReference type="RefSeq" id="WP_191039823.1">
    <property type="nucleotide sequence ID" value="NZ_JACXAA010000005.1"/>
</dbReference>
<dbReference type="InterPro" id="IPR017937">
    <property type="entry name" value="Thioredoxin_CS"/>
</dbReference>
<dbReference type="SUPFAM" id="SSF52833">
    <property type="entry name" value="Thioredoxin-like"/>
    <property type="match status" value="1"/>
</dbReference>
<dbReference type="AlphaFoldDB" id="A0A927GDX3"/>
<protein>
    <submittedName>
        <fullName evidence="3">Thioredoxin family protein</fullName>
    </submittedName>
</protein>
<dbReference type="InterPro" id="IPR011990">
    <property type="entry name" value="TPR-like_helical_dom_sf"/>
</dbReference>
<comment type="caution">
    <text evidence="3">The sequence shown here is derived from an EMBL/GenBank/DDBJ whole genome shotgun (WGS) entry which is preliminary data.</text>
</comment>
<accession>A0A927GDX3</accession>
<gene>
    <name evidence="3" type="ORF">IC230_14825</name>
</gene>
<evidence type="ECO:0000256" key="1">
    <source>
        <dbReference type="ARBA" id="ARBA00023284"/>
    </source>
</evidence>
<keyword evidence="1" id="KW-0676">Redox-active center</keyword>
<name>A0A927GDX3_9BACT</name>
<dbReference type="PROSITE" id="PS51352">
    <property type="entry name" value="THIOREDOXIN_2"/>
    <property type="match status" value="1"/>
</dbReference>
<dbReference type="InterPro" id="IPR013766">
    <property type="entry name" value="Thioredoxin_domain"/>
</dbReference>